<evidence type="ECO:0000256" key="4">
    <source>
        <dbReference type="ARBA" id="ARBA00022679"/>
    </source>
</evidence>
<feature type="transmembrane region" description="Helical" evidence="8">
    <location>
        <begin position="269"/>
        <end position="288"/>
    </location>
</feature>
<dbReference type="Pfam" id="PF13231">
    <property type="entry name" value="PMT_2"/>
    <property type="match status" value="1"/>
</dbReference>
<feature type="transmembrane region" description="Helical" evidence="8">
    <location>
        <begin position="72"/>
        <end position="93"/>
    </location>
</feature>
<evidence type="ECO:0000259" key="9">
    <source>
        <dbReference type="Pfam" id="PF13231"/>
    </source>
</evidence>
<feature type="transmembrane region" description="Helical" evidence="8">
    <location>
        <begin position="219"/>
        <end position="238"/>
    </location>
</feature>
<keyword evidence="6 8" id="KW-1133">Transmembrane helix</keyword>
<reference evidence="10 11" key="1">
    <citation type="submission" date="2019-02" db="EMBL/GenBank/DDBJ databases">
        <title>Pedobacter sp. RP-3-11 sp. nov., isolated from Arctic soil.</title>
        <authorList>
            <person name="Dahal R.H."/>
        </authorList>
    </citation>
    <scope>NUCLEOTIDE SEQUENCE [LARGE SCALE GENOMIC DNA]</scope>
    <source>
        <strain evidence="10 11">RP-3-11</strain>
    </source>
</reference>
<sequence length="535" mass="62064">MIDRNSSFHLGADELNTGTEKSPLEPAPIHRRGWGVLGLFLALKFVLSYVLVNNAYELHRDEFLHLDQANHLAAGFTSVPPLISINSLIIKLLGNGVFWVKFFPALFGASTILFGWKIVEHLNGNLLAKCFVAIACICSAFLRLNTLYQPNSFDVLAWTATFFYLIKYFDKNEPKYLYYFAIWVAFGFLNKYNILFLIMGLLPAIVITPTRKIFTNKHFYFAIILGLIIVSPNIFWQIKNDFPVLVHMKLLAKTQLVHVNRLDFFKNQFLFFAASILILLGGIGSLIFYKPFRKYRWVMLTYIFTLIIFSYFKAKDYYALGLYPVLLAFGSAYFGAILYKRYVWIVLLLAFNIGLHIYFLPLLMPLYSPKQIIANQKRFEMVGMLRWEDGKNHQLPQDYADMQGWKEIAHLTDLAYEQVADKSALLIRADNYGLAGAVNYYSKYKNIGAVSYNADYLYWFRMDRPIKDLILIREADEEDPERRKEQPFFEKITKIGEIKNPYSREVGASVFLLQGAKIDINKRINQEIEEEKHDH</sequence>
<dbReference type="InterPro" id="IPR050297">
    <property type="entry name" value="LipidA_mod_glycosyltrf_83"/>
</dbReference>
<accession>A0A4R0PA70</accession>
<dbReference type="GO" id="GO:0016763">
    <property type="term" value="F:pentosyltransferase activity"/>
    <property type="evidence" value="ECO:0007669"/>
    <property type="project" value="TreeGrafter"/>
</dbReference>
<feature type="transmembrane region" description="Helical" evidence="8">
    <location>
        <begin position="33"/>
        <end position="52"/>
    </location>
</feature>
<evidence type="ECO:0000313" key="10">
    <source>
        <dbReference type="EMBL" id="TCD12604.1"/>
    </source>
</evidence>
<evidence type="ECO:0000313" key="11">
    <source>
        <dbReference type="Proteomes" id="UP000291485"/>
    </source>
</evidence>
<dbReference type="GO" id="GO:0009103">
    <property type="term" value="P:lipopolysaccharide biosynthetic process"/>
    <property type="evidence" value="ECO:0007669"/>
    <property type="project" value="UniProtKB-ARBA"/>
</dbReference>
<dbReference type="InterPro" id="IPR038731">
    <property type="entry name" value="RgtA/B/C-like"/>
</dbReference>
<feature type="transmembrane region" description="Helical" evidence="8">
    <location>
        <begin position="295"/>
        <end position="312"/>
    </location>
</feature>
<dbReference type="PANTHER" id="PTHR33908">
    <property type="entry name" value="MANNOSYLTRANSFERASE YKCB-RELATED"/>
    <property type="match status" value="1"/>
</dbReference>
<feature type="transmembrane region" description="Helical" evidence="8">
    <location>
        <begin position="99"/>
        <end position="119"/>
    </location>
</feature>
<evidence type="ECO:0000256" key="5">
    <source>
        <dbReference type="ARBA" id="ARBA00022692"/>
    </source>
</evidence>
<keyword evidence="2" id="KW-1003">Cell membrane</keyword>
<name>A0A4R0PA70_9SPHI</name>
<keyword evidence="7 8" id="KW-0472">Membrane</keyword>
<dbReference type="Proteomes" id="UP000291485">
    <property type="component" value="Unassembled WGS sequence"/>
</dbReference>
<keyword evidence="4 10" id="KW-0808">Transferase</keyword>
<keyword evidence="11" id="KW-1185">Reference proteome</keyword>
<evidence type="ECO:0000256" key="1">
    <source>
        <dbReference type="ARBA" id="ARBA00004651"/>
    </source>
</evidence>
<gene>
    <name evidence="10" type="ORF">EZ449_00730</name>
</gene>
<dbReference type="OrthoDB" id="9813729at2"/>
<feature type="transmembrane region" description="Helical" evidence="8">
    <location>
        <begin position="176"/>
        <end position="207"/>
    </location>
</feature>
<keyword evidence="5 8" id="KW-0812">Transmembrane</keyword>
<feature type="transmembrane region" description="Helical" evidence="8">
    <location>
        <begin position="346"/>
        <end position="367"/>
    </location>
</feature>
<keyword evidence="3" id="KW-0328">Glycosyltransferase</keyword>
<evidence type="ECO:0000256" key="3">
    <source>
        <dbReference type="ARBA" id="ARBA00022676"/>
    </source>
</evidence>
<feature type="transmembrane region" description="Helical" evidence="8">
    <location>
        <begin position="318"/>
        <end position="339"/>
    </location>
</feature>
<dbReference type="AlphaFoldDB" id="A0A4R0PA70"/>
<proteinExistence type="predicted"/>
<evidence type="ECO:0000256" key="6">
    <source>
        <dbReference type="ARBA" id="ARBA00022989"/>
    </source>
</evidence>
<dbReference type="GO" id="GO:0005886">
    <property type="term" value="C:plasma membrane"/>
    <property type="evidence" value="ECO:0007669"/>
    <property type="project" value="UniProtKB-SubCell"/>
</dbReference>
<organism evidence="10 11">
    <name type="scientific">Pedobacter frigidisoli</name>
    <dbReference type="NCBI Taxonomy" id="2530455"/>
    <lineage>
        <taxon>Bacteria</taxon>
        <taxon>Pseudomonadati</taxon>
        <taxon>Bacteroidota</taxon>
        <taxon>Sphingobacteriia</taxon>
        <taxon>Sphingobacteriales</taxon>
        <taxon>Sphingobacteriaceae</taxon>
        <taxon>Pedobacter</taxon>
    </lineage>
</organism>
<dbReference type="RefSeq" id="WP_131556042.1">
    <property type="nucleotide sequence ID" value="NZ_SJSN01000001.1"/>
</dbReference>
<comment type="caution">
    <text evidence="10">The sequence shown here is derived from an EMBL/GenBank/DDBJ whole genome shotgun (WGS) entry which is preliminary data.</text>
</comment>
<evidence type="ECO:0000256" key="2">
    <source>
        <dbReference type="ARBA" id="ARBA00022475"/>
    </source>
</evidence>
<comment type="subcellular location">
    <subcellularLocation>
        <location evidence="1">Cell membrane</location>
        <topology evidence="1">Multi-pass membrane protein</topology>
    </subcellularLocation>
</comment>
<evidence type="ECO:0000256" key="7">
    <source>
        <dbReference type="ARBA" id="ARBA00023136"/>
    </source>
</evidence>
<protein>
    <submittedName>
        <fullName evidence="10">Glycosyltransferase family 39 protein</fullName>
    </submittedName>
</protein>
<feature type="domain" description="Glycosyltransferase RgtA/B/C/D-like" evidence="9">
    <location>
        <begin position="85"/>
        <end position="236"/>
    </location>
</feature>
<evidence type="ECO:0000256" key="8">
    <source>
        <dbReference type="SAM" id="Phobius"/>
    </source>
</evidence>
<dbReference type="PANTHER" id="PTHR33908:SF11">
    <property type="entry name" value="MEMBRANE PROTEIN"/>
    <property type="match status" value="1"/>
</dbReference>
<dbReference type="EMBL" id="SJSN01000001">
    <property type="protein sequence ID" value="TCD12604.1"/>
    <property type="molecule type" value="Genomic_DNA"/>
</dbReference>